<dbReference type="Proteomes" id="UP000254771">
    <property type="component" value="Unassembled WGS sequence"/>
</dbReference>
<keyword evidence="1" id="KW-0143">Chaperone</keyword>
<dbReference type="Gene3D" id="1.10.3480.10">
    <property type="entry name" value="TorD-like"/>
    <property type="match status" value="1"/>
</dbReference>
<keyword evidence="3" id="KW-1185">Reference proteome</keyword>
<comment type="caution">
    <text evidence="2">The sequence shown here is derived from an EMBL/GenBank/DDBJ whole genome shotgun (WGS) entry which is preliminary data.</text>
</comment>
<dbReference type="InterPro" id="IPR020945">
    <property type="entry name" value="DMSO/NO3_reduct_chaperone"/>
</dbReference>
<dbReference type="InterPro" id="IPR050289">
    <property type="entry name" value="TorD/DmsD_chaperones"/>
</dbReference>
<evidence type="ECO:0000313" key="3">
    <source>
        <dbReference type="Proteomes" id="UP000254771"/>
    </source>
</evidence>
<proteinExistence type="predicted"/>
<evidence type="ECO:0000256" key="1">
    <source>
        <dbReference type="ARBA" id="ARBA00023186"/>
    </source>
</evidence>
<organism evidence="2 3">
    <name type="scientific">endosymbiont of Escarpia spicata</name>
    <dbReference type="NCBI Taxonomy" id="2200908"/>
    <lineage>
        <taxon>Bacteria</taxon>
        <taxon>Pseudomonadati</taxon>
        <taxon>Pseudomonadota</taxon>
        <taxon>Gammaproteobacteria</taxon>
        <taxon>sulfur-oxidizing symbionts</taxon>
    </lineage>
</organism>
<protein>
    <submittedName>
        <fullName evidence="2">Dehydrogenase</fullName>
    </submittedName>
</protein>
<dbReference type="Pfam" id="PF02613">
    <property type="entry name" value="Nitrate_red_del"/>
    <property type="match status" value="1"/>
</dbReference>
<dbReference type="PANTHER" id="PTHR34227">
    <property type="entry name" value="CHAPERONE PROTEIN YCDY"/>
    <property type="match status" value="1"/>
</dbReference>
<name>A0A370DRR7_9GAMM</name>
<dbReference type="PANTHER" id="PTHR34227:SF13">
    <property type="entry name" value="TAT PROOFREADING CHAPERONE DMSD-RELATED"/>
    <property type="match status" value="1"/>
</dbReference>
<dbReference type="EMBL" id="QFXE01000007">
    <property type="protein sequence ID" value="RDH87027.1"/>
    <property type="molecule type" value="Genomic_DNA"/>
</dbReference>
<sequence length="260" mass="29529">MVNQMAGSTAETLIAEDPLAVFCSAVTGDLSLLAMLHDIEPEEKLLSALRSEGFSTSLGLRLKSDEGQKSLAFFDETLRALPEDIGTETLDQLAADYASIYLNYGINASPEESVWIDEENLICQDSMFQVRSCYERHGLGVEDWRIRPDDHLVIQLRFLQFLFEKNPDLEVVREVAHFMDEHLLRWLMQFSNRVANRCDTPYFAGLSLVTAYYCEELRDLLANILDEPRPTSEEIEERMKPKRQVESVPVSFMPGMGPAV</sequence>
<gene>
    <name evidence="2" type="ORF">DIZ78_05910</name>
</gene>
<accession>A0A370DRR7</accession>
<dbReference type="InterPro" id="IPR036411">
    <property type="entry name" value="TorD-like_sf"/>
</dbReference>
<dbReference type="AlphaFoldDB" id="A0A370DRR7"/>
<evidence type="ECO:0000313" key="2">
    <source>
        <dbReference type="EMBL" id="RDH87027.1"/>
    </source>
</evidence>
<reference evidence="2 3" key="1">
    <citation type="journal article" date="2018" name="ISME J.">
        <title>Endosymbiont genomes yield clues of tubeworm success.</title>
        <authorList>
            <person name="Li Y."/>
            <person name="Liles M.R."/>
            <person name="Halanych K.M."/>
        </authorList>
    </citation>
    <scope>NUCLEOTIDE SEQUENCE [LARGE SCALE GENOMIC DNA]</scope>
    <source>
        <strain evidence="2">A1462</strain>
    </source>
</reference>
<dbReference type="SUPFAM" id="SSF89155">
    <property type="entry name" value="TorD-like"/>
    <property type="match status" value="1"/>
</dbReference>